<keyword evidence="1" id="KW-0812">Transmembrane</keyword>
<comment type="caution">
    <text evidence="2">The sequence shown here is derived from an EMBL/GenBank/DDBJ whole genome shotgun (WGS) entry which is preliminary data.</text>
</comment>
<name>A0AAD6SXH5_9AGAR</name>
<keyword evidence="1" id="KW-1133">Transmembrane helix</keyword>
<sequence>MHWQVHTHIWAFAPAFTTGNPSLCHGVPPPDCVPRRGSTLRAASHYPGLLLRHLILIIARPVCTRRLTLRGSAPMRRLTSRRTLAYRISFNIGLLYAPPHIAGLLYTPTHFTWATSHYHGVPPPDCVRCAYVDFAAQVCPTRRFTSSRRTAMHNAGSHILVFLWI</sequence>
<evidence type="ECO:0000256" key="1">
    <source>
        <dbReference type="SAM" id="Phobius"/>
    </source>
</evidence>
<evidence type="ECO:0000313" key="3">
    <source>
        <dbReference type="Proteomes" id="UP001218188"/>
    </source>
</evidence>
<keyword evidence="1" id="KW-0472">Membrane</keyword>
<accession>A0AAD6SXH5</accession>
<gene>
    <name evidence="2" type="ORF">C8F04DRAFT_514076</name>
</gene>
<keyword evidence="3" id="KW-1185">Reference proteome</keyword>
<protein>
    <submittedName>
        <fullName evidence="2">Uncharacterized protein</fullName>
    </submittedName>
</protein>
<dbReference type="EMBL" id="JARJCM010000049">
    <property type="protein sequence ID" value="KAJ7035640.1"/>
    <property type="molecule type" value="Genomic_DNA"/>
</dbReference>
<evidence type="ECO:0000313" key="2">
    <source>
        <dbReference type="EMBL" id="KAJ7035640.1"/>
    </source>
</evidence>
<reference evidence="2" key="1">
    <citation type="submission" date="2023-03" db="EMBL/GenBank/DDBJ databases">
        <title>Massive genome expansion in bonnet fungi (Mycena s.s.) driven by repeated elements and novel gene families across ecological guilds.</title>
        <authorList>
            <consortium name="Lawrence Berkeley National Laboratory"/>
            <person name="Harder C.B."/>
            <person name="Miyauchi S."/>
            <person name="Viragh M."/>
            <person name="Kuo A."/>
            <person name="Thoen E."/>
            <person name="Andreopoulos B."/>
            <person name="Lu D."/>
            <person name="Skrede I."/>
            <person name="Drula E."/>
            <person name="Henrissat B."/>
            <person name="Morin E."/>
            <person name="Kohler A."/>
            <person name="Barry K."/>
            <person name="LaButti K."/>
            <person name="Morin E."/>
            <person name="Salamov A."/>
            <person name="Lipzen A."/>
            <person name="Mereny Z."/>
            <person name="Hegedus B."/>
            <person name="Baldrian P."/>
            <person name="Stursova M."/>
            <person name="Weitz H."/>
            <person name="Taylor A."/>
            <person name="Grigoriev I.V."/>
            <person name="Nagy L.G."/>
            <person name="Martin F."/>
            <person name="Kauserud H."/>
        </authorList>
    </citation>
    <scope>NUCLEOTIDE SEQUENCE</scope>
    <source>
        <strain evidence="2">CBHHK200</strain>
    </source>
</reference>
<organism evidence="2 3">
    <name type="scientific">Mycena alexandri</name>
    <dbReference type="NCBI Taxonomy" id="1745969"/>
    <lineage>
        <taxon>Eukaryota</taxon>
        <taxon>Fungi</taxon>
        <taxon>Dikarya</taxon>
        <taxon>Basidiomycota</taxon>
        <taxon>Agaricomycotina</taxon>
        <taxon>Agaricomycetes</taxon>
        <taxon>Agaricomycetidae</taxon>
        <taxon>Agaricales</taxon>
        <taxon>Marasmiineae</taxon>
        <taxon>Mycenaceae</taxon>
        <taxon>Mycena</taxon>
    </lineage>
</organism>
<dbReference type="Proteomes" id="UP001218188">
    <property type="component" value="Unassembled WGS sequence"/>
</dbReference>
<dbReference type="AlphaFoldDB" id="A0AAD6SXH5"/>
<proteinExistence type="predicted"/>
<feature type="transmembrane region" description="Helical" evidence="1">
    <location>
        <begin position="84"/>
        <end position="106"/>
    </location>
</feature>